<keyword evidence="4 8" id="KW-0812">Transmembrane</keyword>
<evidence type="ECO:0000256" key="5">
    <source>
        <dbReference type="ARBA" id="ARBA00022970"/>
    </source>
</evidence>
<dbReference type="InterPro" id="IPR035906">
    <property type="entry name" value="MetI-like_sf"/>
</dbReference>
<keyword evidence="2 8" id="KW-0813">Transport</keyword>
<feature type="transmembrane region" description="Helical" evidence="8">
    <location>
        <begin position="63"/>
        <end position="84"/>
    </location>
</feature>
<sequence length="230" mass="25375">MLNFDQMEKMTLQILPYLPATLELLLLSLLLAIVLGLGAALSRIYRIPVLQRVSQAYILLGRAVPTLIILYVVFYGLPMILLMIRGQADLTLIAEIPPFAYAVVGLGLHSGAYLAEIFYSAFYSVPKGQIEASQVIGLSTYRTVKNIILPQALTFALPMMANEVLNLLKGTSIAALITVVELFGAANIQAALTNLYLEIYISAALIYWALSIAIERGFRFAERRAGFYLR</sequence>
<evidence type="ECO:0000256" key="8">
    <source>
        <dbReference type="RuleBase" id="RU363032"/>
    </source>
</evidence>
<feature type="transmembrane region" description="Helical" evidence="8">
    <location>
        <begin position="20"/>
        <end position="42"/>
    </location>
</feature>
<evidence type="ECO:0000256" key="2">
    <source>
        <dbReference type="ARBA" id="ARBA00022448"/>
    </source>
</evidence>
<evidence type="ECO:0000256" key="1">
    <source>
        <dbReference type="ARBA" id="ARBA00004651"/>
    </source>
</evidence>
<feature type="transmembrane region" description="Helical" evidence="8">
    <location>
        <begin position="99"/>
        <end position="119"/>
    </location>
</feature>
<dbReference type="AlphaFoldDB" id="A0A8D5A507"/>
<dbReference type="EMBL" id="AP019697">
    <property type="protein sequence ID" value="BBK24085.1"/>
    <property type="molecule type" value="Genomic_DNA"/>
</dbReference>
<dbReference type="PROSITE" id="PS50928">
    <property type="entry name" value="ABC_TM1"/>
    <property type="match status" value="1"/>
</dbReference>
<dbReference type="CDD" id="cd06261">
    <property type="entry name" value="TM_PBP2"/>
    <property type="match status" value="1"/>
</dbReference>
<dbReference type="OrthoDB" id="9787841at2"/>
<gene>
    <name evidence="10" type="ORF">Dia5BBH33_00200</name>
</gene>
<dbReference type="SUPFAM" id="SSF161098">
    <property type="entry name" value="MetI-like"/>
    <property type="match status" value="1"/>
</dbReference>
<feature type="transmembrane region" description="Helical" evidence="8">
    <location>
        <begin position="195"/>
        <end position="214"/>
    </location>
</feature>
<evidence type="ECO:0000256" key="4">
    <source>
        <dbReference type="ARBA" id="ARBA00022692"/>
    </source>
</evidence>
<keyword evidence="11" id="KW-1185">Reference proteome</keyword>
<feature type="transmembrane region" description="Helical" evidence="8">
    <location>
        <begin position="167"/>
        <end position="189"/>
    </location>
</feature>
<dbReference type="GeneID" id="92715240"/>
<protein>
    <submittedName>
        <fullName evidence="10">Cysteine ABC transporter permease</fullName>
    </submittedName>
</protein>
<dbReference type="InterPro" id="IPR000515">
    <property type="entry name" value="MetI-like"/>
</dbReference>
<dbReference type="PANTHER" id="PTHR30614:SF0">
    <property type="entry name" value="L-CYSTINE TRANSPORT SYSTEM PERMEASE PROTEIN TCYL"/>
    <property type="match status" value="1"/>
</dbReference>
<feature type="domain" description="ABC transmembrane type-1" evidence="9">
    <location>
        <begin position="18"/>
        <end position="218"/>
    </location>
</feature>
<dbReference type="GO" id="GO:0043190">
    <property type="term" value="C:ATP-binding cassette (ABC) transporter complex"/>
    <property type="evidence" value="ECO:0007669"/>
    <property type="project" value="InterPro"/>
</dbReference>
<dbReference type="Proteomes" id="UP000320585">
    <property type="component" value="Chromosome"/>
</dbReference>
<evidence type="ECO:0000313" key="10">
    <source>
        <dbReference type="EMBL" id="BBK24085.1"/>
    </source>
</evidence>
<evidence type="ECO:0000256" key="6">
    <source>
        <dbReference type="ARBA" id="ARBA00022989"/>
    </source>
</evidence>
<dbReference type="InterPro" id="IPR010065">
    <property type="entry name" value="AA_ABC_transptr_permease_3TM"/>
</dbReference>
<comment type="subcellular location">
    <subcellularLocation>
        <location evidence="1 8">Cell membrane</location>
        <topology evidence="1 8">Multi-pass membrane protein</topology>
    </subcellularLocation>
</comment>
<proteinExistence type="inferred from homology"/>
<dbReference type="Pfam" id="PF00528">
    <property type="entry name" value="BPD_transp_1"/>
    <property type="match status" value="1"/>
</dbReference>
<keyword evidence="3" id="KW-1003">Cell membrane</keyword>
<dbReference type="PANTHER" id="PTHR30614">
    <property type="entry name" value="MEMBRANE COMPONENT OF AMINO ACID ABC TRANSPORTER"/>
    <property type="match status" value="1"/>
</dbReference>
<evidence type="ECO:0000256" key="7">
    <source>
        <dbReference type="ARBA" id="ARBA00023136"/>
    </source>
</evidence>
<dbReference type="GO" id="GO:0022857">
    <property type="term" value="F:transmembrane transporter activity"/>
    <property type="evidence" value="ECO:0007669"/>
    <property type="project" value="InterPro"/>
</dbReference>
<organism evidence="10 11">
    <name type="scientific">Dialister hominis</name>
    <dbReference type="NCBI Taxonomy" id="2582419"/>
    <lineage>
        <taxon>Bacteria</taxon>
        <taxon>Bacillati</taxon>
        <taxon>Bacillota</taxon>
        <taxon>Negativicutes</taxon>
        <taxon>Veillonellales</taxon>
        <taxon>Veillonellaceae</taxon>
        <taxon>Dialister</taxon>
    </lineage>
</organism>
<keyword evidence="7 8" id="KW-0472">Membrane</keyword>
<name>A0A8D5A507_9FIRM</name>
<accession>A0A8D5A507</accession>
<reference evidence="11" key="1">
    <citation type="submission" date="2019-05" db="EMBL/GenBank/DDBJ databases">
        <title>Complete genome sequencing of Dialister sp. strain 5BBH33.</title>
        <authorList>
            <person name="Sakamoto M."/>
            <person name="Murakami T."/>
            <person name="Mori H."/>
        </authorList>
    </citation>
    <scope>NUCLEOTIDE SEQUENCE [LARGE SCALE GENOMIC DNA]</scope>
    <source>
        <strain evidence="11">5BBH33</strain>
    </source>
</reference>
<comment type="similarity">
    <text evidence="8">Belongs to the binding-protein-dependent transport system permease family.</text>
</comment>
<evidence type="ECO:0000313" key="11">
    <source>
        <dbReference type="Proteomes" id="UP000320585"/>
    </source>
</evidence>
<keyword evidence="6 8" id="KW-1133">Transmembrane helix</keyword>
<dbReference type="NCBIfam" id="TIGR01726">
    <property type="entry name" value="HEQRo_perm_3TM"/>
    <property type="match status" value="1"/>
</dbReference>
<keyword evidence="5" id="KW-0029">Amino-acid transport</keyword>
<dbReference type="Gene3D" id="1.10.3720.10">
    <property type="entry name" value="MetI-like"/>
    <property type="match status" value="1"/>
</dbReference>
<evidence type="ECO:0000256" key="3">
    <source>
        <dbReference type="ARBA" id="ARBA00022475"/>
    </source>
</evidence>
<dbReference type="RefSeq" id="WP_108850199.1">
    <property type="nucleotide sequence ID" value="NZ_AP019697.1"/>
</dbReference>
<dbReference type="KEGG" id="dho:Dia5BBH33_00200"/>
<evidence type="ECO:0000259" key="9">
    <source>
        <dbReference type="PROSITE" id="PS50928"/>
    </source>
</evidence>
<dbReference type="InterPro" id="IPR043429">
    <property type="entry name" value="ArtM/GltK/GlnP/TcyL/YhdX-like"/>
</dbReference>
<dbReference type="GO" id="GO:0006865">
    <property type="term" value="P:amino acid transport"/>
    <property type="evidence" value="ECO:0007669"/>
    <property type="project" value="UniProtKB-KW"/>
</dbReference>